<accession>A0A841QIP1</accession>
<dbReference type="Proteomes" id="UP000578000">
    <property type="component" value="Unassembled WGS sequence"/>
</dbReference>
<name>A0A841QIP1_9PROT</name>
<protein>
    <submittedName>
        <fullName evidence="1">Uncharacterized protein</fullName>
    </submittedName>
</protein>
<comment type="caution">
    <text evidence="1">The sequence shown here is derived from an EMBL/GenBank/DDBJ whole genome shotgun (WGS) entry which is preliminary data.</text>
</comment>
<keyword evidence="2" id="KW-1185">Reference proteome</keyword>
<sequence>MAFSFSEYLLPAGTVDARSNAARSAGSEAPPFECAAPFW</sequence>
<evidence type="ECO:0000313" key="2">
    <source>
        <dbReference type="Proteomes" id="UP000578000"/>
    </source>
</evidence>
<gene>
    <name evidence="1" type="ORF">HNR55_003069</name>
</gene>
<evidence type="ECO:0000313" key="1">
    <source>
        <dbReference type="EMBL" id="MBB6458460.1"/>
    </source>
</evidence>
<organism evidence="1 2">
    <name type="scientific">Acetobacter lovaniensis</name>
    <dbReference type="NCBI Taxonomy" id="104100"/>
    <lineage>
        <taxon>Bacteria</taxon>
        <taxon>Pseudomonadati</taxon>
        <taxon>Pseudomonadota</taxon>
        <taxon>Alphaproteobacteria</taxon>
        <taxon>Acetobacterales</taxon>
        <taxon>Acetobacteraceae</taxon>
        <taxon>Acetobacter</taxon>
    </lineage>
</organism>
<dbReference type="AlphaFoldDB" id="A0A841QIP1"/>
<reference evidence="1 2" key="1">
    <citation type="submission" date="2020-08" db="EMBL/GenBank/DDBJ databases">
        <title>Genomic Encyclopedia of Type Strains, Phase IV (KMG-IV): sequencing the most valuable type-strain genomes for metagenomic binning, comparative biology and taxonomic classification.</title>
        <authorList>
            <person name="Goeker M."/>
        </authorList>
    </citation>
    <scope>NUCLEOTIDE SEQUENCE [LARGE SCALE GENOMIC DNA]</scope>
    <source>
        <strain evidence="1 2">DSM 4491</strain>
    </source>
</reference>
<proteinExistence type="predicted"/>
<dbReference type="EMBL" id="JACHIE010000020">
    <property type="protein sequence ID" value="MBB6458460.1"/>
    <property type="molecule type" value="Genomic_DNA"/>
</dbReference>